<evidence type="ECO:0000256" key="11">
    <source>
        <dbReference type="ARBA" id="ARBA00033407"/>
    </source>
</evidence>
<gene>
    <name evidence="13" type="ORF">AQI95_35165</name>
</gene>
<evidence type="ECO:0000256" key="4">
    <source>
        <dbReference type="ARBA" id="ARBA00006558"/>
    </source>
</evidence>
<dbReference type="EMBL" id="LMWN01000057">
    <property type="protein sequence ID" value="KUN00207.1"/>
    <property type="molecule type" value="Genomic_DNA"/>
</dbReference>
<comment type="catalytic activity">
    <reaction evidence="1">
        <text>2 a mycocerosyl-[mycocerosic acid synthase] + a phthiocerol = a dimycocerosyl phthiocerol + 2 holo-[mycocerosic acid synthase].</text>
        <dbReference type="EC" id="2.3.1.282"/>
    </reaction>
</comment>
<dbReference type="Gene3D" id="3.30.559.10">
    <property type="entry name" value="Chloramphenicol acetyltransferase-like domain"/>
    <property type="match status" value="1"/>
</dbReference>
<dbReference type="Pfam" id="PF16911">
    <property type="entry name" value="PapA_C"/>
    <property type="match status" value="1"/>
</dbReference>
<evidence type="ECO:0000256" key="5">
    <source>
        <dbReference type="ARBA" id="ARBA00012866"/>
    </source>
</evidence>
<evidence type="ECO:0000256" key="8">
    <source>
        <dbReference type="ARBA" id="ARBA00023315"/>
    </source>
</evidence>
<evidence type="ECO:0000313" key="13">
    <source>
        <dbReference type="EMBL" id="KUN00207.1"/>
    </source>
</evidence>
<dbReference type="Gene3D" id="3.30.559.30">
    <property type="entry name" value="Nonribosomal peptide synthetase, condensation domain"/>
    <property type="match status" value="1"/>
</dbReference>
<evidence type="ECO:0000256" key="7">
    <source>
        <dbReference type="ARBA" id="ARBA00022679"/>
    </source>
</evidence>
<evidence type="ECO:0000256" key="9">
    <source>
        <dbReference type="ARBA" id="ARBA00030465"/>
    </source>
</evidence>
<feature type="domain" description="Phthiocerol/phthiodiolone dimycocerosyl transferase C-terminal" evidence="12">
    <location>
        <begin position="208"/>
        <end position="396"/>
    </location>
</feature>
<evidence type="ECO:0000256" key="1">
    <source>
        <dbReference type="ARBA" id="ARBA00000026"/>
    </source>
</evidence>
<evidence type="ECO:0000259" key="12">
    <source>
        <dbReference type="Pfam" id="PF16911"/>
    </source>
</evidence>
<keyword evidence="14" id="KW-1185">Reference proteome</keyword>
<evidence type="ECO:0000256" key="6">
    <source>
        <dbReference type="ARBA" id="ARBA00013449"/>
    </source>
</evidence>
<keyword evidence="7" id="KW-0808">Transferase</keyword>
<dbReference type="InterPro" id="IPR052058">
    <property type="entry name" value="Alcohol_O-acetyltransferase"/>
</dbReference>
<dbReference type="Proteomes" id="UP000053127">
    <property type="component" value="Unassembled WGS sequence"/>
</dbReference>
<comment type="catalytic activity">
    <reaction evidence="3">
        <text>2 a mycocerosyl-[mycocerosic acid synthase] + a phthiodiolone = a dimycocerosyl phthiodiolone + 2 holo-[mycocerosic acid synthase].</text>
        <dbReference type="EC" id="2.3.1.282"/>
    </reaction>
</comment>
<dbReference type="InterPro" id="IPR031641">
    <property type="entry name" value="PapA_C"/>
</dbReference>
<dbReference type="STRING" id="67386.AQI95_35165"/>
<keyword evidence="13" id="KW-0418">Kinase</keyword>
<name>A0A124HEB4_9ACTN</name>
<dbReference type="GO" id="GO:0016746">
    <property type="term" value="F:acyltransferase activity"/>
    <property type="evidence" value="ECO:0007669"/>
    <property type="project" value="UniProtKB-KW"/>
</dbReference>
<organism evidence="13 14">
    <name type="scientific">Streptomyces yokosukanensis</name>
    <dbReference type="NCBI Taxonomy" id="67386"/>
    <lineage>
        <taxon>Bacteria</taxon>
        <taxon>Bacillati</taxon>
        <taxon>Actinomycetota</taxon>
        <taxon>Actinomycetes</taxon>
        <taxon>Kitasatosporales</taxon>
        <taxon>Streptomycetaceae</taxon>
        <taxon>Streptomyces</taxon>
    </lineage>
</organism>
<dbReference type="InterPro" id="IPR023213">
    <property type="entry name" value="CAT-like_dom_sf"/>
</dbReference>
<proteinExistence type="inferred from homology"/>
<comment type="catalytic activity">
    <reaction evidence="2">
        <text>2 a mycocerosyl-[mycocerosic acid synthase] + a phenolphthiocerol = a dimycocerosyl phenolphthiocerol + 2 holo-[mycocerosic acid synthase].</text>
        <dbReference type="EC" id="2.3.1.282"/>
    </reaction>
</comment>
<dbReference type="EC" id="2.3.1.282" evidence="5"/>
<keyword evidence="8" id="KW-0012">Acyltransferase</keyword>
<dbReference type="PANTHER" id="PTHR28037:SF1">
    <property type="entry name" value="ALCOHOL O-ACETYLTRANSFERASE 1-RELATED"/>
    <property type="match status" value="1"/>
</dbReference>
<dbReference type="GO" id="GO:0016301">
    <property type="term" value="F:kinase activity"/>
    <property type="evidence" value="ECO:0007669"/>
    <property type="project" value="UniProtKB-KW"/>
</dbReference>
<dbReference type="OrthoDB" id="3318646at2"/>
<dbReference type="SUPFAM" id="SSF52777">
    <property type="entry name" value="CoA-dependent acyltransferases"/>
    <property type="match status" value="2"/>
</dbReference>
<accession>A0A124HEB4</accession>
<evidence type="ECO:0000313" key="14">
    <source>
        <dbReference type="Proteomes" id="UP000053127"/>
    </source>
</evidence>
<protein>
    <recommendedName>
        <fullName evidence="6">Phthiocerol/phthiodiolone dimycocerosyl transferase</fullName>
        <ecNumber evidence="5">2.3.1.282</ecNumber>
    </recommendedName>
    <alternativeName>
        <fullName evidence="11">Acyltransferase PapA5</fullName>
    </alternativeName>
    <alternativeName>
        <fullName evidence="9">Phthiocerol/phthiodiolone O-acyltransferase</fullName>
    </alternativeName>
    <alternativeName>
        <fullName evidence="10">Polyketide synthase-associated protein A5</fullName>
    </alternativeName>
</protein>
<evidence type="ECO:0000256" key="3">
    <source>
        <dbReference type="ARBA" id="ARBA00001907"/>
    </source>
</evidence>
<sequence length="435" mass="46455">MHRALCPVETMYVGQRSRAVLSSTLRGRVDIGALSAAFDGLAQAHPSLRTRIEPDGEGFALCLLDEAERPRLITRTGGEEDAHATELNTPLPVGGPLSRAVLVSSPEGDGHVFVLSVDHTITDGHSSIALHNELWDRYRTLVEGGADPGAPAWAPGETPEWPEPVSRLLPDADRAETAEYLDRRIEEAGRHPVELVAYDVADPSAVQGRIEVSRLTLDTERTARLRHAARRAGVSVHALISAALLAAARRHLAGDGPRTLGCLSPVDLRSRLAPPLSALVMVPAVTTHLQTVDVAPDADPISLARTVHARLSDFVSGTGPHHEMRITPEIPRHPALQLATVIATNMGVAPGPRLPAGLEATDVRLVPAREQYFPQAGRSPVMACIVSFEGRLAVEFPHFTACFSTSFVQALRDDVLKALEALADNTPGPAALQAG</sequence>
<evidence type="ECO:0000256" key="2">
    <source>
        <dbReference type="ARBA" id="ARBA00000625"/>
    </source>
</evidence>
<dbReference type="PANTHER" id="PTHR28037">
    <property type="entry name" value="ALCOHOL O-ACETYLTRANSFERASE 1-RELATED"/>
    <property type="match status" value="1"/>
</dbReference>
<dbReference type="AlphaFoldDB" id="A0A124HEB4"/>
<comment type="similarity">
    <text evidence="4">Belongs to the acyltransferase PapA5 family.</text>
</comment>
<reference evidence="13 14" key="1">
    <citation type="submission" date="2015-10" db="EMBL/GenBank/DDBJ databases">
        <title>Draft genome sequence of Streptomyces yokosukanensis DSM 40224, type strain for the species Streptomyces yokosukanensis.</title>
        <authorList>
            <person name="Ruckert C."/>
            <person name="Winkler A."/>
            <person name="Kalinowski J."/>
            <person name="Kampfer P."/>
            <person name="Glaeser S."/>
        </authorList>
    </citation>
    <scope>NUCLEOTIDE SEQUENCE [LARGE SCALE GENOMIC DNA]</scope>
    <source>
        <strain evidence="13 14">DSM 40224</strain>
    </source>
</reference>
<evidence type="ECO:0000256" key="10">
    <source>
        <dbReference type="ARBA" id="ARBA00032317"/>
    </source>
</evidence>
<comment type="caution">
    <text evidence="13">The sequence shown here is derived from an EMBL/GenBank/DDBJ whole genome shotgun (WGS) entry which is preliminary data.</text>
</comment>